<reference evidence="2 3" key="1">
    <citation type="submission" date="2018-08" db="EMBL/GenBank/DDBJ databases">
        <authorList>
            <person name="Khan S.A."/>
            <person name="Jeon C.O."/>
            <person name="Chun B.H."/>
            <person name="Jeong S.E."/>
        </authorList>
    </citation>
    <scope>NUCLEOTIDE SEQUENCE [LARGE SCALE GENOMIC DNA]</scope>
    <source>
        <strain evidence="2 3">S-16</strain>
    </source>
</reference>
<accession>A0A3N7HJS8</accession>
<feature type="chain" id="PRO_5018243070" evidence="1">
    <location>
        <begin position="32"/>
        <end position="315"/>
    </location>
</feature>
<feature type="signal peptide" evidence="1">
    <location>
        <begin position="1"/>
        <end position="31"/>
    </location>
</feature>
<evidence type="ECO:0000313" key="2">
    <source>
        <dbReference type="EMBL" id="RQP21783.1"/>
    </source>
</evidence>
<reference evidence="2 3" key="2">
    <citation type="submission" date="2018-12" db="EMBL/GenBank/DDBJ databases">
        <title>Rhizobacter gummiphilus sp. nov., a rubber-degrading bacterium isolated from the soil of a botanical garden in Japan.</title>
        <authorList>
            <person name="Shunsuke S.S."/>
        </authorList>
    </citation>
    <scope>NUCLEOTIDE SEQUENCE [LARGE SCALE GENOMIC DNA]</scope>
    <source>
        <strain evidence="2 3">S-16</strain>
    </source>
</reference>
<evidence type="ECO:0000313" key="3">
    <source>
        <dbReference type="Proteomes" id="UP000267464"/>
    </source>
</evidence>
<dbReference type="AlphaFoldDB" id="A0A3N7HJS8"/>
<dbReference type="Proteomes" id="UP000267464">
    <property type="component" value="Unassembled WGS sequence"/>
</dbReference>
<organism evidence="2 3">
    <name type="scientific">Piscinibacter terrae</name>
    <dbReference type="NCBI Taxonomy" id="2496871"/>
    <lineage>
        <taxon>Bacteria</taxon>
        <taxon>Pseudomonadati</taxon>
        <taxon>Pseudomonadota</taxon>
        <taxon>Betaproteobacteria</taxon>
        <taxon>Burkholderiales</taxon>
        <taxon>Sphaerotilaceae</taxon>
        <taxon>Piscinibacter</taxon>
    </lineage>
</organism>
<keyword evidence="1" id="KW-0732">Signal</keyword>
<sequence length="315" mass="35471">MLKTEWARSRQILTLVVLFLCGTAISSSAKAQQATNLDRPPAFFAEFRKQVGTIEGITVGPTSPYRLAVESGGGDYNFVEYLPWDEFRLTFDLNVIRTAEPILETMRLLKIAMQQACGHSKLEQRPLGPRHGFMLSLPTDKFMTEVYFRAFDEGLVGEFECQQADKLAPQLIRVQWDDGNRYPASVVPAAEWHFLVEGIGPDQLAAHRARFEQHRRRSDALRTKLAVGSSVQVMAQDVPAPLLARYKQPENRRKHAYAICALVTDVRGPLAQVQIQADTFMLPARKLLPMGRPASADEMWQHLQQQAPVQLACLK</sequence>
<name>A0A3N7HJS8_9BURK</name>
<comment type="caution">
    <text evidence="2">The sequence shown here is derived from an EMBL/GenBank/DDBJ whole genome shotgun (WGS) entry which is preliminary data.</text>
</comment>
<protein>
    <submittedName>
        <fullName evidence="2">Uncharacterized protein</fullName>
    </submittedName>
</protein>
<keyword evidence="3" id="KW-1185">Reference proteome</keyword>
<gene>
    <name evidence="2" type="ORF">DZC73_25400</name>
</gene>
<evidence type="ECO:0000256" key="1">
    <source>
        <dbReference type="SAM" id="SignalP"/>
    </source>
</evidence>
<dbReference type="EMBL" id="QUSW01000009">
    <property type="protein sequence ID" value="RQP21783.1"/>
    <property type="molecule type" value="Genomic_DNA"/>
</dbReference>
<proteinExistence type="predicted"/>